<evidence type="ECO:0000313" key="3">
    <source>
        <dbReference type="Proteomes" id="UP000030302"/>
    </source>
</evidence>
<evidence type="ECO:0000256" key="1">
    <source>
        <dbReference type="SAM" id="SignalP"/>
    </source>
</evidence>
<evidence type="ECO:0008006" key="4">
    <source>
        <dbReference type="Google" id="ProtNLM"/>
    </source>
</evidence>
<name>A0A0A1FH05_9BURK</name>
<dbReference type="Proteomes" id="UP000030302">
    <property type="component" value="Chromosome"/>
</dbReference>
<proteinExistence type="predicted"/>
<dbReference type="Pfam" id="PF11769">
    <property type="entry name" value="DUF3313"/>
    <property type="match status" value="1"/>
</dbReference>
<reference evidence="3" key="1">
    <citation type="journal article" date="2014" name="Soil Biol. Biochem.">
        <title>Structure and function of bacterial communities in ageing soils: Insights from the Mendocino ecological staircase.</title>
        <authorList>
            <person name="Uroz S."/>
            <person name="Tech J.J."/>
            <person name="Sawaya N.A."/>
            <person name="Frey-Klett P."/>
            <person name="Leveau J.H.J."/>
        </authorList>
    </citation>
    <scope>NUCLEOTIDE SEQUENCE [LARGE SCALE GENOMIC DNA]</scope>
    <source>
        <strain evidence="3">Cal35</strain>
    </source>
</reference>
<feature type="signal peptide" evidence="1">
    <location>
        <begin position="1"/>
        <end position="21"/>
    </location>
</feature>
<evidence type="ECO:0000313" key="2">
    <source>
        <dbReference type="EMBL" id="AIY42899.1"/>
    </source>
</evidence>
<feature type="chain" id="PRO_5001974284" description="Lipoprotein" evidence="1">
    <location>
        <begin position="22"/>
        <end position="221"/>
    </location>
</feature>
<dbReference type="STRING" id="279058.LT85_3741"/>
<keyword evidence="1" id="KW-0732">Signal</keyword>
<dbReference type="InterPro" id="IPR021747">
    <property type="entry name" value="DUF3313"/>
</dbReference>
<dbReference type="HOGENOM" id="CLU_108474_0_0_4"/>
<keyword evidence="3" id="KW-1185">Reference proteome</keyword>
<accession>A0A0A1FH05</accession>
<dbReference type="AlphaFoldDB" id="A0A0A1FH05"/>
<organism evidence="2 3">
    <name type="scientific">Collimonas arenae</name>
    <dbReference type="NCBI Taxonomy" id="279058"/>
    <lineage>
        <taxon>Bacteria</taxon>
        <taxon>Pseudomonadati</taxon>
        <taxon>Pseudomonadota</taxon>
        <taxon>Betaproteobacteria</taxon>
        <taxon>Burkholderiales</taxon>
        <taxon>Oxalobacteraceae</taxon>
        <taxon>Collimonas</taxon>
    </lineage>
</organism>
<gene>
    <name evidence="2" type="ORF">LT85_3741</name>
</gene>
<dbReference type="RefSeq" id="WP_038491784.1">
    <property type="nucleotide sequence ID" value="NZ_CP009962.1"/>
</dbReference>
<protein>
    <recommendedName>
        <fullName evidence="4">Lipoprotein</fullName>
    </recommendedName>
</protein>
<dbReference type="KEGG" id="care:LT85_3741"/>
<sequence>MTLSMKASRLALVVLCGVALAACSSIQPVPYSGISSSSVLTANTKDDSGRIPYSYSTPVDWSKYNRIIIDPVTAYRGPDQQFGDMDEKDKATLVSYMQTQFTEKLKTRFLVTSNASANTLRVKLTLTGAATSTPVLSTFSRFDLGGGPYNAVQTARGKEGLFTGSVIYAVEIYDAPNDRLLSAFITKQYPSPWNIGATMGSLAASKAGIEKGADALVAQLK</sequence>
<dbReference type="PROSITE" id="PS51257">
    <property type="entry name" value="PROKAR_LIPOPROTEIN"/>
    <property type="match status" value="1"/>
</dbReference>
<dbReference type="OrthoDB" id="7585546at2"/>
<dbReference type="EMBL" id="CP009962">
    <property type="protein sequence ID" value="AIY42899.1"/>
    <property type="molecule type" value="Genomic_DNA"/>
</dbReference>